<reference evidence="2 3" key="1">
    <citation type="submission" date="2023-03" db="EMBL/GenBank/DDBJ databases">
        <title>Draft genome sequence of Thalassotalea insulae KCTC 62186T.</title>
        <authorList>
            <person name="Sawabe T."/>
        </authorList>
    </citation>
    <scope>NUCLEOTIDE SEQUENCE [LARGE SCALE GENOMIC DNA]</scope>
    <source>
        <strain evidence="2 3">KCTC 62186</strain>
    </source>
</reference>
<gene>
    <name evidence="2" type="ORF">tinsulaeT_17070</name>
</gene>
<dbReference type="Proteomes" id="UP001157186">
    <property type="component" value="Unassembled WGS sequence"/>
</dbReference>
<accession>A0ABQ6GSJ5</accession>
<dbReference type="InterPro" id="IPR014922">
    <property type="entry name" value="YdhG-like"/>
</dbReference>
<dbReference type="SUPFAM" id="SSF159888">
    <property type="entry name" value="YdhG-like"/>
    <property type="match status" value="1"/>
</dbReference>
<proteinExistence type="predicted"/>
<dbReference type="Pfam" id="PF08818">
    <property type="entry name" value="DUF1801"/>
    <property type="match status" value="1"/>
</dbReference>
<organism evidence="2 3">
    <name type="scientific">Thalassotalea insulae</name>
    <dbReference type="NCBI Taxonomy" id="2056778"/>
    <lineage>
        <taxon>Bacteria</taxon>
        <taxon>Pseudomonadati</taxon>
        <taxon>Pseudomonadota</taxon>
        <taxon>Gammaproteobacteria</taxon>
        <taxon>Alteromonadales</taxon>
        <taxon>Colwelliaceae</taxon>
        <taxon>Thalassotalea</taxon>
    </lineage>
</organism>
<protein>
    <recommendedName>
        <fullName evidence="1">YdhG-like domain-containing protein</fullName>
    </recommendedName>
</protein>
<feature type="domain" description="YdhG-like" evidence="1">
    <location>
        <begin position="15"/>
        <end position="117"/>
    </location>
</feature>
<evidence type="ECO:0000259" key="1">
    <source>
        <dbReference type="Pfam" id="PF08818"/>
    </source>
</evidence>
<comment type="caution">
    <text evidence="2">The sequence shown here is derived from an EMBL/GenBank/DDBJ whole genome shotgun (WGS) entry which is preliminary data.</text>
</comment>
<evidence type="ECO:0000313" key="2">
    <source>
        <dbReference type="EMBL" id="GLX78367.1"/>
    </source>
</evidence>
<evidence type="ECO:0000313" key="3">
    <source>
        <dbReference type="Proteomes" id="UP001157186"/>
    </source>
</evidence>
<keyword evidence="3" id="KW-1185">Reference proteome</keyword>
<name>A0ABQ6GSJ5_9GAMM</name>
<dbReference type="EMBL" id="BSST01000001">
    <property type="protein sequence ID" value="GLX78367.1"/>
    <property type="molecule type" value="Genomic_DNA"/>
</dbReference>
<sequence>MQVKLESYPHAIKPLILELRQLIFTVANELQLGEIDETIKWGELSYQVQNGSPVRIDWKAKTQEHYYLFFHCQTKLIDTFRELYSDSLTFQANRAIVLNIDEKLPEKAVRHCLELAMQYKKLKHLPLLGA</sequence>